<organism evidence="2 3">
    <name type="scientific">Aquabacterium lacunae</name>
    <dbReference type="NCBI Taxonomy" id="2528630"/>
    <lineage>
        <taxon>Bacteria</taxon>
        <taxon>Pseudomonadati</taxon>
        <taxon>Pseudomonadota</taxon>
        <taxon>Betaproteobacteria</taxon>
        <taxon>Burkholderiales</taxon>
        <taxon>Aquabacterium</taxon>
    </lineage>
</organism>
<evidence type="ECO:0000313" key="2">
    <source>
        <dbReference type="EMBL" id="TBO34215.1"/>
    </source>
</evidence>
<accession>A0A4Q9H522</accession>
<keyword evidence="3" id="KW-1185">Reference proteome</keyword>
<gene>
    <name evidence="2" type="ORF">EYS42_01915</name>
</gene>
<evidence type="ECO:0000256" key="1">
    <source>
        <dbReference type="SAM" id="SignalP"/>
    </source>
</evidence>
<name>A0A4Q9H522_9BURK</name>
<proteinExistence type="predicted"/>
<dbReference type="RefSeq" id="WP_130966165.1">
    <property type="nucleotide sequence ID" value="NZ_SIXI01000001.1"/>
</dbReference>
<evidence type="ECO:0000313" key="3">
    <source>
        <dbReference type="Proteomes" id="UP000292120"/>
    </source>
</evidence>
<dbReference type="EMBL" id="SIXI01000001">
    <property type="protein sequence ID" value="TBO34215.1"/>
    <property type="molecule type" value="Genomic_DNA"/>
</dbReference>
<keyword evidence="1" id="KW-0732">Signal</keyword>
<sequence length="422" mass="45628">MSFIPPQPGAAIASLSGAIACAVLATSAHARIEPLSVSVQQDVSYDNNYLRNDAFRRSELISSTTLQLGLDKDYGRQRYTASLAATAQRNRNFKVFDNDGYSGSLSLSSTVGQNGYVSASASASRSLQDPNERTGTRTEQNVTARNLSVFGLLGVYTRLGLSTNLSTSQTRYSLLEAQDRDQVSARVGARYNVTDLLSFDLGVRRSQVELPNVDVSINRINRTDIDLASTWIITGYSNLRSSVAWSSERRPRTAGFDFDGLTGSLSWNFAPRGRTSYVVSVSRDTDNSGRGDSLNFIRDDGLGNVERGTLSNVSQNQLSTALNIGVNHALTSKVNLNGGLAYRRINDTFTGNSSSTVIQLSDITSFQKASTDITSVRAGFTVAPRRFVSMGCSLEAYSRSQSRLGAAYNGESLGCNARLTLD</sequence>
<dbReference type="AlphaFoldDB" id="A0A4Q9H522"/>
<comment type="caution">
    <text evidence="2">The sequence shown here is derived from an EMBL/GenBank/DDBJ whole genome shotgun (WGS) entry which is preliminary data.</text>
</comment>
<dbReference type="Proteomes" id="UP000292120">
    <property type="component" value="Unassembled WGS sequence"/>
</dbReference>
<feature type="signal peptide" evidence="1">
    <location>
        <begin position="1"/>
        <end position="30"/>
    </location>
</feature>
<reference evidence="2 3" key="1">
    <citation type="submission" date="2019-02" db="EMBL/GenBank/DDBJ databases">
        <title>Aquabacterium sp. strain KMB7.</title>
        <authorList>
            <person name="Chen W.-M."/>
        </authorList>
    </citation>
    <scope>NUCLEOTIDE SEQUENCE [LARGE SCALE GENOMIC DNA]</scope>
    <source>
        <strain evidence="2 3">KMB7</strain>
    </source>
</reference>
<dbReference type="SUPFAM" id="SSF56935">
    <property type="entry name" value="Porins"/>
    <property type="match status" value="1"/>
</dbReference>
<protein>
    <recommendedName>
        <fullName evidence="4">Beta-barrel porin 2</fullName>
    </recommendedName>
</protein>
<evidence type="ECO:0008006" key="4">
    <source>
        <dbReference type="Google" id="ProtNLM"/>
    </source>
</evidence>
<feature type="chain" id="PRO_5020566148" description="Beta-barrel porin 2" evidence="1">
    <location>
        <begin position="31"/>
        <end position="422"/>
    </location>
</feature>
<dbReference type="OrthoDB" id="9149087at2"/>